<gene>
    <name evidence="1" type="ORF">NW755_007916</name>
</gene>
<sequence length="159" mass="17364">MLSKYNPSCRSCSKLSLSATLFFVFVCPGMTTITIETWTTRASSDRLIPKVPLGHPSNQSVGCSATVVCLLLSSSLPHLCSSPRAKAKTEPSGTFTLVDSYSSAAPTSHDSMALRTLFFLFFQSMFDCRVVYVSFSLPVTESEQVPDTEAGVYKRELLL</sequence>
<name>A0A9W8R5U0_9HYPO</name>
<protein>
    <submittedName>
        <fullName evidence="1">Uncharacterized protein</fullName>
    </submittedName>
</protein>
<dbReference type="EMBL" id="JAOQAV010000021">
    <property type="protein sequence ID" value="KAJ4186063.1"/>
    <property type="molecule type" value="Genomic_DNA"/>
</dbReference>
<dbReference type="AlphaFoldDB" id="A0A9W8R5U0"/>
<evidence type="ECO:0000313" key="1">
    <source>
        <dbReference type="EMBL" id="KAJ4186063.1"/>
    </source>
</evidence>
<evidence type="ECO:0000313" key="2">
    <source>
        <dbReference type="Proteomes" id="UP001152087"/>
    </source>
</evidence>
<reference evidence="1" key="1">
    <citation type="submission" date="2022-09" db="EMBL/GenBank/DDBJ databases">
        <title>Fusarium specimens isolated from Avocado Roots.</title>
        <authorList>
            <person name="Stajich J."/>
            <person name="Roper C."/>
            <person name="Heimlech-Rivalta G."/>
        </authorList>
    </citation>
    <scope>NUCLEOTIDE SEQUENCE</scope>
    <source>
        <strain evidence="1">A02</strain>
    </source>
</reference>
<accession>A0A9W8R5U0</accession>
<proteinExistence type="predicted"/>
<organism evidence="1 2">
    <name type="scientific">Fusarium falciforme</name>
    <dbReference type="NCBI Taxonomy" id="195108"/>
    <lineage>
        <taxon>Eukaryota</taxon>
        <taxon>Fungi</taxon>
        <taxon>Dikarya</taxon>
        <taxon>Ascomycota</taxon>
        <taxon>Pezizomycotina</taxon>
        <taxon>Sordariomycetes</taxon>
        <taxon>Hypocreomycetidae</taxon>
        <taxon>Hypocreales</taxon>
        <taxon>Nectriaceae</taxon>
        <taxon>Fusarium</taxon>
        <taxon>Fusarium solani species complex</taxon>
    </lineage>
</organism>
<keyword evidence="2" id="KW-1185">Reference proteome</keyword>
<comment type="caution">
    <text evidence="1">The sequence shown here is derived from an EMBL/GenBank/DDBJ whole genome shotgun (WGS) entry which is preliminary data.</text>
</comment>
<dbReference type="Proteomes" id="UP001152087">
    <property type="component" value="Unassembled WGS sequence"/>
</dbReference>